<evidence type="ECO:0000313" key="2">
    <source>
        <dbReference type="EnsemblMetazoa" id="G19589.1:cds"/>
    </source>
</evidence>
<evidence type="ECO:0000313" key="3">
    <source>
        <dbReference type="Proteomes" id="UP000005408"/>
    </source>
</evidence>
<accession>A0A8W8JMT9</accession>
<evidence type="ECO:0000256" key="1">
    <source>
        <dbReference type="SAM" id="MobiDB-lite"/>
    </source>
</evidence>
<organism evidence="2 3">
    <name type="scientific">Magallana gigas</name>
    <name type="common">Pacific oyster</name>
    <name type="synonym">Crassostrea gigas</name>
    <dbReference type="NCBI Taxonomy" id="29159"/>
    <lineage>
        <taxon>Eukaryota</taxon>
        <taxon>Metazoa</taxon>
        <taxon>Spiralia</taxon>
        <taxon>Lophotrochozoa</taxon>
        <taxon>Mollusca</taxon>
        <taxon>Bivalvia</taxon>
        <taxon>Autobranchia</taxon>
        <taxon>Pteriomorphia</taxon>
        <taxon>Ostreida</taxon>
        <taxon>Ostreoidea</taxon>
        <taxon>Ostreidae</taxon>
        <taxon>Magallana</taxon>
    </lineage>
</organism>
<feature type="region of interest" description="Disordered" evidence="1">
    <location>
        <begin position="40"/>
        <end position="82"/>
    </location>
</feature>
<feature type="compositionally biased region" description="Basic and acidic residues" evidence="1">
    <location>
        <begin position="63"/>
        <end position="82"/>
    </location>
</feature>
<protein>
    <submittedName>
        <fullName evidence="2">Uncharacterized protein</fullName>
    </submittedName>
</protein>
<sequence length="82" mass="9438">MKETFSYVIKESDESGTGVRTKRCVADNIIRSVEKLKISKPESEEKVTRTKSRKKIEFSTGDEDSHSARRATQDYRKSPGRR</sequence>
<reference evidence="2" key="1">
    <citation type="submission" date="2022-08" db="UniProtKB">
        <authorList>
            <consortium name="EnsemblMetazoa"/>
        </authorList>
    </citation>
    <scope>IDENTIFICATION</scope>
    <source>
        <strain evidence="2">05x7-T-G4-1.051#20</strain>
    </source>
</reference>
<proteinExistence type="predicted"/>
<dbReference type="AlphaFoldDB" id="A0A8W8JMT9"/>
<keyword evidence="3" id="KW-1185">Reference proteome</keyword>
<dbReference type="Proteomes" id="UP000005408">
    <property type="component" value="Unassembled WGS sequence"/>
</dbReference>
<name>A0A8W8JMT9_MAGGI</name>
<dbReference type="EnsemblMetazoa" id="G19589.1">
    <property type="protein sequence ID" value="G19589.1:cds"/>
    <property type="gene ID" value="G19589"/>
</dbReference>